<evidence type="ECO:0000259" key="6">
    <source>
        <dbReference type="PROSITE" id="PS50942"/>
    </source>
</evidence>
<keyword evidence="8" id="KW-1185">Reference proteome</keyword>
<dbReference type="PANTHER" id="PTHR12276:SF45">
    <property type="entry name" value="CLATHRIN INTERACTOR 1"/>
    <property type="match status" value="1"/>
</dbReference>
<feature type="region of interest" description="Disordered" evidence="5">
    <location>
        <begin position="396"/>
        <end position="423"/>
    </location>
</feature>
<dbReference type="GO" id="GO:0030125">
    <property type="term" value="C:clathrin vesicle coat"/>
    <property type="evidence" value="ECO:0007669"/>
    <property type="project" value="TreeGrafter"/>
</dbReference>
<evidence type="ECO:0000313" key="7">
    <source>
        <dbReference type="EMBL" id="KAK4787817.1"/>
    </source>
</evidence>
<evidence type="ECO:0000313" key="8">
    <source>
        <dbReference type="Proteomes" id="UP001346149"/>
    </source>
</evidence>
<feature type="compositionally biased region" description="Basic and acidic residues" evidence="5">
    <location>
        <begin position="179"/>
        <end position="203"/>
    </location>
</feature>
<name>A0AAN7R2Z9_TRANT</name>
<dbReference type="GO" id="GO:0005543">
    <property type="term" value="F:phospholipid binding"/>
    <property type="evidence" value="ECO:0007669"/>
    <property type="project" value="TreeGrafter"/>
</dbReference>
<evidence type="ECO:0000256" key="2">
    <source>
        <dbReference type="ARBA" id="ARBA00004555"/>
    </source>
</evidence>
<dbReference type="PROSITE" id="PS50942">
    <property type="entry name" value="ENTH"/>
    <property type="match status" value="1"/>
</dbReference>
<protein>
    <recommendedName>
        <fullName evidence="6">ENTH domain-containing protein</fullName>
    </recommendedName>
</protein>
<comment type="caution">
    <text evidence="7">The sequence shown here is derived from an EMBL/GenBank/DDBJ whole genome shotgun (WGS) entry which is preliminary data.</text>
</comment>
<feature type="compositionally biased region" description="Low complexity" evidence="5">
    <location>
        <begin position="204"/>
        <end position="218"/>
    </location>
</feature>
<proteinExistence type="predicted"/>
<comment type="subcellular location">
    <subcellularLocation>
        <location evidence="1">Cytoplasmic vesicle</location>
        <location evidence="1">Clathrin-coated vesicle</location>
    </subcellularLocation>
    <subcellularLocation>
        <location evidence="2">Golgi apparatus</location>
    </subcellularLocation>
</comment>
<keyword evidence="3" id="KW-0333">Golgi apparatus</keyword>
<evidence type="ECO:0000256" key="3">
    <source>
        <dbReference type="ARBA" id="ARBA00023034"/>
    </source>
</evidence>
<dbReference type="EMBL" id="JAXQNO010000012">
    <property type="protein sequence ID" value="KAK4787817.1"/>
    <property type="molecule type" value="Genomic_DNA"/>
</dbReference>
<accession>A0AAN7R2Z9</accession>
<keyword evidence="4" id="KW-0968">Cytoplasmic vesicle</keyword>
<dbReference type="GO" id="GO:0005768">
    <property type="term" value="C:endosome"/>
    <property type="evidence" value="ECO:0007669"/>
    <property type="project" value="TreeGrafter"/>
</dbReference>
<feature type="compositionally biased region" description="Basic and acidic residues" evidence="5">
    <location>
        <begin position="157"/>
        <end position="166"/>
    </location>
</feature>
<dbReference type="Pfam" id="PF01417">
    <property type="entry name" value="ENTH"/>
    <property type="match status" value="1"/>
</dbReference>
<dbReference type="InterPro" id="IPR008942">
    <property type="entry name" value="ENTH_VHS"/>
</dbReference>
<dbReference type="AlphaFoldDB" id="A0AAN7R2Z9"/>
<dbReference type="GO" id="GO:0005886">
    <property type="term" value="C:plasma membrane"/>
    <property type="evidence" value="ECO:0007669"/>
    <property type="project" value="TreeGrafter"/>
</dbReference>
<dbReference type="InterPro" id="IPR013809">
    <property type="entry name" value="ENTH"/>
</dbReference>
<dbReference type="SMART" id="SM00273">
    <property type="entry name" value="ENTH"/>
    <property type="match status" value="1"/>
</dbReference>
<dbReference type="GO" id="GO:0006897">
    <property type="term" value="P:endocytosis"/>
    <property type="evidence" value="ECO:0007669"/>
    <property type="project" value="TreeGrafter"/>
</dbReference>
<evidence type="ECO:0000256" key="5">
    <source>
        <dbReference type="SAM" id="MobiDB-lite"/>
    </source>
</evidence>
<dbReference type="GO" id="GO:0030276">
    <property type="term" value="F:clathrin binding"/>
    <property type="evidence" value="ECO:0007669"/>
    <property type="project" value="TreeGrafter"/>
</dbReference>
<dbReference type="Gene3D" id="1.25.40.90">
    <property type="match status" value="1"/>
</dbReference>
<feature type="region of interest" description="Disordered" evidence="5">
    <location>
        <begin position="147"/>
        <end position="253"/>
    </location>
</feature>
<evidence type="ECO:0000256" key="1">
    <source>
        <dbReference type="ARBA" id="ARBA00004132"/>
    </source>
</evidence>
<dbReference type="GO" id="GO:0005794">
    <property type="term" value="C:Golgi apparatus"/>
    <property type="evidence" value="ECO:0007669"/>
    <property type="project" value="UniProtKB-SubCell"/>
</dbReference>
<feature type="domain" description="ENTH" evidence="6">
    <location>
        <begin position="20"/>
        <end position="178"/>
    </location>
</feature>
<dbReference type="Proteomes" id="UP001346149">
    <property type="component" value="Unassembled WGS sequence"/>
</dbReference>
<dbReference type="SUPFAM" id="SSF48464">
    <property type="entry name" value="ENTH/VHS domain"/>
    <property type="match status" value="1"/>
</dbReference>
<dbReference type="PANTHER" id="PTHR12276">
    <property type="entry name" value="EPSIN/ENT-RELATED"/>
    <property type="match status" value="1"/>
</dbReference>
<evidence type="ECO:0000256" key="4">
    <source>
        <dbReference type="ARBA" id="ARBA00023329"/>
    </source>
</evidence>
<reference evidence="7 8" key="1">
    <citation type="journal article" date="2023" name="Hortic Res">
        <title>Pangenome of water caltrop reveals structural variations and asymmetric subgenome divergence after allopolyploidization.</title>
        <authorList>
            <person name="Zhang X."/>
            <person name="Chen Y."/>
            <person name="Wang L."/>
            <person name="Yuan Y."/>
            <person name="Fang M."/>
            <person name="Shi L."/>
            <person name="Lu R."/>
            <person name="Comes H.P."/>
            <person name="Ma Y."/>
            <person name="Chen Y."/>
            <person name="Huang G."/>
            <person name="Zhou Y."/>
            <person name="Zheng Z."/>
            <person name="Qiu Y."/>
        </authorList>
    </citation>
    <scope>NUCLEOTIDE SEQUENCE [LARGE SCALE GENOMIC DNA]</scope>
    <source>
        <strain evidence="7">F231</strain>
    </source>
</reference>
<organism evidence="7 8">
    <name type="scientific">Trapa natans</name>
    <name type="common">Water chestnut</name>
    <dbReference type="NCBI Taxonomy" id="22666"/>
    <lineage>
        <taxon>Eukaryota</taxon>
        <taxon>Viridiplantae</taxon>
        <taxon>Streptophyta</taxon>
        <taxon>Embryophyta</taxon>
        <taxon>Tracheophyta</taxon>
        <taxon>Spermatophyta</taxon>
        <taxon>Magnoliopsida</taxon>
        <taxon>eudicotyledons</taxon>
        <taxon>Gunneridae</taxon>
        <taxon>Pentapetalae</taxon>
        <taxon>rosids</taxon>
        <taxon>malvids</taxon>
        <taxon>Myrtales</taxon>
        <taxon>Lythraceae</taxon>
        <taxon>Trapa</taxon>
    </lineage>
</organism>
<gene>
    <name evidence="7" type="ORF">SAY86_011650</name>
</gene>
<dbReference type="CDD" id="cd03571">
    <property type="entry name" value="ENTH"/>
    <property type="match status" value="1"/>
</dbReference>
<sequence>MDFMKVLDQTMREIKREVNLKVLKVPEIEQKVLDATDDEPWGPHGSALAEIAHATKKFTECQMVMNVLWTRLHETGKDWRYVYKALAVIEYLVAHGSEELLMTSSNTPSRSHLSQALSMLNQVGRTWESMYFGLSSTGISYKSSAASYGSGGFGGSDRYRSTRDGEMFSNSYNEEDTDAYEKSVKKEKQVVDKESAQDSRKSESSSASKSSKKLNGSSGHKAVLSQKVNAPSSNYEDDFDDFDPRGTSTTKSSAVTSNQVDLFEESLFGDLLDGPVTVDPVPSNASSMNKSLPDSDLFVDATFVSARPDAEPAANSQKQAEIDLFSSIPVQSPIPSTLDLFSNPDPVVPLETKASGLVPSNTSAIDPFAAVPLNNFGGSDPFGDFTFTNPVSAVPSQTEIEESDLGNLSAKPSVGTSTQQPARKDSFQVKSGIWADSLSRGIIDLNISARKYI</sequence>